<feature type="domain" description="MEKHLA" evidence="1">
    <location>
        <begin position="9"/>
        <end position="144"/>
    </location>
</feature>
<proteinExistence type="predicted"/>
<dbReference type="KEGG" id="izh:FEM41_19485"/>
<dbReference type="Gene3D" id="3.30.450.20">
    <property type="entry name" value="PAS domain"/>
    <property type="match status" value="1"/>
</dbReference>
<dbReference type="AlphaFoldDB" id="A0A4P8YLI7"/>
<dbReference type="Proteomes" id="UP000302163">
    <property type="component" value="Chromosome"/>
</dbReference>
<dbReference type="SUPFAM" id="SSF55785">
    <property type="entry name" value="PYP-like sensor domain (PAS domain)"/>
    <property type="match status" value="1"/>
</dbReference>
<evidence type="ECO:0000313" key="3">
    <source>
        <dbReference type="Proteomes" id="UP000302163"/>
    </source>
</evidence>
<gene>
    <name evidence="2" type="ORF">FEM41_19485</name>
</gene>
<dbReference type="OrthoDB" id="9794448at2"/>
<evidence type="ECO:0000313" key="2">
    <source>
        <dbReference type="EMBL" id="QCT21675.1"/>
    </source>
</evidence>
<dbReference type="EMBL" id="CP040428">
    <property type="protein sequence ID" value="QCT21675.1"/>
    <property type="molecule type" value="Genomic_DNA"/>
</dbReference>
<accession>A0A4P8YLI7</accession>
<dbReference type="InterPro" id="IPR013978">
    <property type="entry name" value="MEKHLA"/>
</dbReference>
<organism evidence="2 3">
    <name type="scientific">Jejubacter calystegiae</name>
    <dbReference type="NCBI Taxonomy" id="2579935"/>
    <lineage>
        <taxon>Bacteria</taxon>
        <taxon>Pseudomonadati</taxon>
        <taxon>Pseudomonadota</taxon>
        <taxon>Gammaproteobacteria</taxon>
        <taxon>Enterobacterales</taxon>
        <taxon>Enterobacteriaceae</taxon>
        <taxon>Jejubacter</taxon>
    </lineage>
</organism>
<dbReference type="InterPro" id="IPR035965">
    <property type="entry name" value="PAS-like_dom_sf"/>
</dbReference>
<protein>
    <submittedName>
        <fullName evidence="2">MEKHLA domain-containing protein</fullName>
    </submittedName>
</protein>
<reference evidence="2 3" key="1">
    <citation type="submission" date="2019-05" db="EMBL/GenBank/DDBJ databases">
        <title>Complete genome sequence of Izhakiella calystegiae KSNA2, an endophyte isolated from beach morning glory (Calystegia soldanella).</title>
        <authorList>
            <person name="Jiang L."/>
            <person name="Jeong J.C."/>
            <person name="Kim C.Y."/>
            <person name="Kim D.H."/>
            <person name="Kim S.W."/>
            <person name="Lee j."/>
        </authorList>
    </citation>
    <scope>NUCLEOTIDE SEQUENCE [LARGE SCALE GENOMIC DNA]</scope>
    <source>
        <strain evidence="2 3">KSNA2</strain>
    </source>
</reference>
<evidence type="ECO:0000259" key="1">
    <source>
        <dbReference type="Pfam" id="PF08670"/>
    </source>
</evidence>
<name>A0A4P8YLI7_9ENTR</name>
<sequence>MNHFPDRALIERIGQCYQKLSGKPLPGPDNVADRAWWLHDKAPYSLLAHDGGDDPHFIYANECALRCFKYSREEMLRLPSRLSAAGSEQQERQQMLDGLTNSGIVSGYSGVRTTRQGESFKIYNGVIWQLKNEDGVLWGQGALFWLSPYDDEVGMSLNAE</sequence>
<keyword evidence="3" id="KW-1185">Reference proteome</keyword>
<dbReference type="Pfam" id="PF08670">
    <property type="entry name" value="MEKHLA"/>
    <property type="match status" value="1"/>
</dbReference>
<dbReference type="RefSeq" id="WP_138097831.1">
    <property type="nucleotide sequence ID" value="NZ_CP040428.1"/>
</dbReference>